<evidence type="ECO:0000313" key="13">
    <source>
        <dbReference type="EnsemblPlants" id="KRH52856"/>
    </source>
</evidence>
<dbReference type="InParanoid" id="K7KU34"/>
<comment type="pathway">
    <text evidence="2">Glycan biosynthesis; sucrose metabolism.</text>
</comment>
<dbReference type="PANTHER" id="PTHR19432:SF90">
    <property type="entry name" value="SUCROSE TRANSPORT PROTEIN SUC4"/>
    <property type="match status" value="1"/>
</dbReference>
<sequence>MTVCHSTPSPAEPQPLSLSPPGLARCHEETVTIHNEIANKLERDTEGARNLEFRHNGESRNPTTSTSPPTLPARVPLRLLLRVASAVGGIQFGWALQLSLLMPYVQQLGIPHPLVGHLSDRCTSRFGRRRPFIMGGALPIVVAVLIIGHSADIGWWFGDTHEHRPWAVGVFGPCRALLGDLTGK</sequence>
<keyword evidence="14" id="KW-1185">Reference proteome</keyword>
<dbReference type="Gramene" id="KRH52856">
    <property type="protein sequence ID" value="KRH52856"/>
    <property type="gene ID" value="GLYMA_06G091000"/>
</dbReference>
<keyword evidence="6 11" id="KW-0812">Transmembrane</keyword>
<organism evidence="12">
    <name type="scientific">Glycine max</name>
    <name type="common">Soybean</name>
    <name type="synonym">Glycine hispida</name>
    <dbReference type="NCBI Taxonomy" id="3847"/>
    <lineage>
        <taxon>Eukaryota</taxon>
        <taxon>Viridiplantae</taxon>
        <taxon>Streptophyta</taxon>
        <taxon>Embryophyta</taxon>
        <taxon>Tracheophyta</taxon>
        <taxon>Spermatophyta</taxon>
        <taxon>Magnoliopsida</taxon>
        <taxon>eudicotyledons</taxon>
        <taxon>Gunneridae</taxon>
        <taxon>Pentapetalae</taxon>
        <taxon>rosids</taxon>
        <taxon>fabids</taxon>
        <taxon>Fabales</taxon>
        <taxon>Fabaceae</taxon>
        <taxon>Papilionoideae</taxon>
        <taxon>50 kb inversion clade</taxon>
        <taxon>NPAAA clade</taxon>
        <taxon>indigoferoid/millettioid clade</taxon>
        <taxon>Phaseoleae</taxon>
        <taxon>Glycine</taxon>
        <taxon>Glycine subgen. Soja</taxon>
    </lineage>
</organism>
<dbReference type="HOGENOM" id="CLU_1470680_0_0_1"/>
<keyword evidence="7" id="KW-0769">Symport</keyword>
<evidence type="ECO:0000313" key="12">
    <source>
        <dbReference type="EMBL" id="KRH52856.1"/>
    </source>
</evidence>
<evidence type="ECO:0000256" key="8">
    <source>
        <dbReference type="ARBA" id="ARBA00022989"/>
    </source>
</evidence>
<protein>
    <recommendedName>
        <fullName evidence="15">Major facilitator superfamily (MFS) profile domain-containing protein</fullName>
    </recommendedName>
</protein>
<reference evidence="12 13" key="1">
    <citation type="journal article" date="2010" name="Nature">
        <title>Genome sequence of the palaeopolyploid soybean.</title>
        <authorList>
            <person name="Schmutz J."/>
            <person name="Cannon S.B."/>
            <person name="Schlueter J."/>
            <person name="Ma J."/>
            <person name="Mitros T."/>
            <person name="Nelson W."/>
            <person name="Hyten D.L."/>
            <person name="Song Q."/>
            <person name="Thelen J.J."/>
            <person name="Cheng J."/>
            <person name="Xu D."/>
            <person name="Hellsten U."/>
            <person name="May G.D."/>
            <person name="Yu Y."/>
            <person name="Sakurai T."/>
            <person name="Umezawa T."/>
            <person name="Bhattacharyya M.K."/>
            <person name="Sandhu D."/>
            <person name="Valliyodan B."/>
            <person name="Lindquist E."/>
            <person name="Peto M."/>
            <person name="Grant D."/>
            <person name="Shu S."/>
            <person name="Goodstein D."/>
            <person name="Barry K."/>
            <person name="Futrell-Griggs M."/>
            <person name="Abernathy B."/>
            <person name="Du J."/>
            <person name="Tian Z."/>
            <person name="Zhu L."/>
            <person name="Gill N."/>
            <person name="Joshi T."/>
            <person name="Libault M."/>
            <person name="Sethuraman A."/>
            <person name="Zhang X.-C."/>
            <person name="Shinozaki K."/>
            <person name="Nguyen H.T."/>
            <person name="Wing R.A."/>
            <person name="Cregan P."/>
            <person name="Specht J."/>
            <person name="Grimwood J."/>
            <person name="Rokhsar D."/>
            <person name="Stacey G."/>
            <person name="Shoemaker R.C."/>
            <person name="Jackson S.A."/>
        </authorList>
    </citation>
    <scope>NUCLEOTIDE SEQUENCE</scope>
    <source>
        <strain evidence="13">cv. Williams 82</strain>
        <tissue evidence="12">Callus</tissue>
    </source>
</reference>
<name>K7KU34_SOYBN</name>
<evidence type="ECO:0000256" key="11">
    <source>
        <dbReference type="SAM" id="Phobius"/>
    </source>
</evidence>
<keyword evidence="4" id="KW-0813">Transport</keyword>
<evidence type="ECO:0000256" key="9">
    <source>
        <dbReference type="ARBA" id="ARBA00023136"/>
    </source>
</evidence>
<evidence type="ECO:0000256" key="7">
    <source>
        <dbReference type="ARBA" id="ARBA00022847"/>
    </source>
</evidence>
<dbReference type="InterPro" id="IPR036259">
    <property type="entry name" value="MFS_trans_sf"/>
</dbReference>
<evidence type="ECO:0000256" key="10">
    <source>
        <dbReference type="SAM" id="MobiDB-lite"/>
    </source>
</evidence>
<keyword evidence="8 11" id="KW-1133">Transmembrane helix</keyword>
<evidence type="ECO:0000256" key="5">
    <source>
        <dbReference type="ARBA" id="ARBA00022597"/>
    </source>
</evidence>
<evidence type="ECO:0000256" key="4">
    <source>
        <dbReference type="ARBA" id="ARBA00022448"/>
    </source>
</evidence>
<feature type="region of interest" description="Disordered" evidence="10">
    <location>
        <begin position="52"/>
        <end position="71"/>
    </location>
</feature>
<accession>K7KU34</accession>
<evidence type="ECO:0000256" key="6">
    <source>
        <dbReference type="ARBA" id="ARBA00022692"/>
    </source>
</evidence>
<keyword evidence="5" id="KW-0762">Sugar transport</keyword>
<dbReference type="PANTHER" id="PTHR19432">
    <property type="entry name" value="SUGAR TRANSPORTER"/>
    <property type="match status" value="1"/>
</dbReference>
<feature type="transmembrane region" description="Helical" evidence="11">
    <location>
        <begin position="132"/>
        <end position="157"/>
    </location>
</feature>
<dbReference type="SUPFAM" id="SSF103473">
    <property type="entry name" value="MFS general substrate transporter"/>
    <property type="match status" value="1"/>
</dbReference>
<dbReference type="EnsemblPlants" id="KRH52856">
    <property type="protein sequence ID" value="KRH52856"/>
    <property type="gene ID" value="GLYMA_06G091000"/>
</dbReference>
<evidence type="ECO:0000256" key="1">
    <source>
        <dbReference type="ARBA" id="ARBA00004141"/>
    </source>
</evidence>
<dbReference type="GO" id="GO:0015293">
    <property type="term" value="F:symporter activity"/>
    <property type="evidence" value="ECO:0007669"/>
    <property type="project" value="UniProtKB-KW"/>
</dbReference>
<evidence type="ECO:0000256" key="3">
    <source>
        <dbReference type="ARBA" id="ARBA00007134"/>
    </source>
</evidence>
<dbReference type="Proteomes" id="UP000008827">
    <property type="component" value="Chromosome 6"/>
</dbReference>
<feature type="compositionally biased region" description="Low complexity" evidence="10">
    <location>
        <begin position="62"/>
        <end position="71"/>
    </location>
</feature>
<comment type="subcellular location">
    <subcellularLocation>
        <location evidence="1">Membrane</location>
        <topology evidence="1">Multi-pass membrane protein</topology>
    </subcellularLocation>
</comment>
<comment type="similarity">
    <text evidence="3">Belongs to the glycoside-pentoside-hexuronide (GPH) cation symporter transporter (TC 2.A.2.4) family.</text>
</comment>
<dbReference type="OMA" id="GDTHEHR"/>
<dbReference type="GO" id="GO:0016020">
    <property type="term" value="C:membrane"/>
    <property type="evidence" value="ECO:0007669"/>
    <property type="project" value="UniProtKB-SubCell"/>
</dbReference>
<dbReference type="eggNOG" id="KOG0637">
    <property type="taxonomic scope" value="Eukaryota"/>
</dbReference>
<dbReference type="PaxDb" id="3847-GLYMA06G09541.1"/>
<dbReference type="AlphaFoldDB" id="K7KU34"/>
<reference evidence="13" key="2">
    <citation type="submission" date="2018-02" db="UniProtKB">
        <authorList>
            <consortium name="EnsemblPlants"/>
        </authorList>
    </citation>
    <scope>IDENTIFICATION</scope>
    <source>
        <strain evidence="13">Williams 82</strain>
    </source>
</reference>
<proteinExistence type="inferred from homology"/>
<evidence type="ECO:0000313" key="14">
    <source>
        <dbReference type="Proteomes" id="UP000008827"/>
    </source>
</evidence>
<reference evidence="12" key="3">
    <citation type="submission" date="2018-07" db="EMBL/GenBank/DDBJ databases">
        <title>WGS assembly of Glycine max.</title>
        <authorList>
            <person name="Schmutz J."/>
            <person name="Cannon S."/>
            <person name="Schlueter J."/>
            <person name="Ma J."/>
            <person name="Mitros T."/>
            <person name="Nelson W."/>
            <person name="Hyten D."/>
            <person name="Song Q."/>
            <person name="Thelen J."/>
            <person name="Cheng J."/>
            <person name="Xu D."/>
            <person name="Hellsten U."/>
            <person name="May G."/>
            <person name="Yu Y."/>
            <person name="Sakurai T."/>
            <person name="Umezawa T."/>
            <person name="Bhattacharyya M."/>
            <person name="Sandhu D."/>
            <person name="Valliyodan B."/>
            <person name="Lindquist E."/>
            <person name="Peto M."/>
            <person name="Grant D."/>
            <person name="Shu S."/>
            <person name="Goodstein D."/>
            <person name="Barry K."/>
            <person name="Futrell-Griggs M."/>
            <person name="Abernathy B."/>
            <person name="Du J."/>
            <person name="Tian Z."/>
            <person name="Zhu L."/>
            <person name="Gill N."/>
            <person name="Joshi T."/>
            <person name="Libault M."/>
            <person name="Sethuraman A."/>
            <person name="Zhang X."/>
            <person name="Shinozaki K."/>
            <person name="Nguyen H."/>
            <person name="Wing R."/>
            <person name="Cregan P."/>
            <person name="Specht J."/>
            <person name="Grimwood J."/>
            <person name="Rokhsar D."/>
            <person name="Stacey G."/>
            <person name="Shoemaker R."/>
            <person name="Jackson S."/>
        </authorList>
    </citation>
    <scope>NUCLEOTIDE SEQUENCE</scope>
    <source>
        <tissue evidence="12">Callus</tissue>
    </source>
</reference>
<evidence type="ECO:0000256" key="2">
    <source>
        <dbReference type="ARBA" id="ARBA00004914"/>
    </source>
</evidence>
<evidence type="ECO:0008006" key="15">
    <source>
        <dbReference type="Google" id="ProtNLM"/>
    </source>
</evidence>
<feature type="region of interest" description="Disordered" evidence="10">
    <location>
        <begin position="1"/>
        <end position="23"/>
    </location>
</feature>
<gene>
    <name evidence="12" type="ORF">GLYMA_06G091000</name>
</gene>
<dbReference type="EMBL" id="CM000839">
    <property type="protein sequence ID" value="KRH52856.1"/>
    <property type="molecule type" value="Genomic_DNA"/>
</dbReference>
<keyword evidence="9 11" id="KW-0472">Membrane</keyword>